<dbReference type="FunFam" id="3.40.50.300:FF:001389">
    <property type="entry name" value="ATP-dependent DNA helicase RecQ"/>
    <property type="match status" value="1"/>
</dbReference>
<evidence type="ECO:0000256" key="1">
    <source>
        <dbReference type="ARBA" id="ARBA00001946"/>
    </source>
</evidence>
<dbReference type="InterPro" id="IPR018982">
    <property type="entry name" value="RQC_domain"/>
</dbReference>
<dbReference type="SMART" id="SM00487">
    <property type="entry name" value="DEXDc"/>
    <property type="match status" value="1"/>
</dbReference>
<keyword evidence="9" id="KW-0862">Zinc</keyword>
<dbReference type="GO" id="GO:0016787">
    <property type="term" value="F:hydrolase activity"/>
    <property type="evidence" value="ECO:0007669"/>
    <property type="project" value="UniProtKB-KW"/>
</dbReference>
<keyword evidence="11" id="KW-0238">DNA-binding</keyword>
<keyword evidence="7 20" id="KW-0378">Hydrolase</keyword>
<dbReference type="InterPro" id="IPR044876">
    <property type="entry name" value="HRDC_dom_sf"/>
</dbReference>
<dbReference type="InterPro" id="IPR014001">
    <property type="entry name" value="Helicase_ATP-bd"/>
</dbReference>
<feature type="domain" description="Helicase C-terminal" evidence="19">
    <location>
        <begin position="221"/>
        <end position="366"/>
    </location>
</feature>
<dbReference type="GO" id="GO:0009378">
    <property type="term" value="F:four-way junction helicase activity"/>
    <property type="evidence" value="ECO:0007669"/>
    <property type="project" value="TreeGrafter"/>
</dbReference>
<dbReference type="EMBL" id="CYYU01000001">
    <property type="protein sequence ID" value="CUN34586.1"/>
    <property type="molecule type" value="Genomic_DNA"/>
</dbReference>
<dbReference type="RefSeq" id="WP_036374038.1">
    <property type="nucleotide sequence ID" value="NZ_CABIWZ010000001.1"/>
</dbReference>
<evidence type="ECO:0000256" key="9">
    <source>
        <dbReference type="ARBA" id="ARBA00022833"/>
    </source>
</evidence>
<dbReference type="Gene3D" id="3.40.50.300">
    <property type="entry name" value="P-loop containing nucleotide triphosphate hydrolases"/>
    <property type="match status" value="2"/>
</dbReference>
<dbReference type="InterPro" id="IPR036388">
    <property type="entry name" value="WH-like_DNA-bd_sf"/>
</dbReference>
<dbReference type="GO" id="GO:0006310">
    <property type="term" value="P:DNA recombination"/>
    <property type="evidence" value="ECO:0007669"/>
    <property type="project" value="UniProtKB-UniRule"/>
</dbReference>
<dbReference type="Gene3D" id="1.10.10.10">
    <property type="entry name" value="Winged helix-like DNA-binding domain superfamily/Winged helix DNA-binding domain"/>
    <property type="match status" value="1"/>
</dbReference>
<gene>
    <name evidence="20" type="primary">recQ_1</name>
    <name evidence="20" type="ORF">ERS852385_00054</name>
</gene>
<dbReference type="NCBIfam" id="TIGR01389">
    <property type="entry name" value="recQ"/>
    <property type="match status" value="1"/>
</dbReference>
<evidence type="ECO:0000256" key="10">
    <source>
        <dbReference type="ARBA" id="ARBA00022840"/>
    </source>
</evidence>
<keyword evidence="10" id="KW-0067">ATP-binding</keyword>
<evidence type="ECO:0000256" key="13">
    <source>
        <dbReference type="ARBA" id="ARBA00023204"/>
    </source>
</evidence>
<keyword evidence="12" id="KW-0233">DNA recombination</keyword>
<evidence type="ECO:0000256" key="4">
    <source>
        <dbReference type="ARBA" id="ARBA00022723"/>
    </source>
</evidence>
<dbReference type="GO" id="GO:0043590">
    <property type="term" value="C:bacterial nucleoid"/>
    <property type="evidence" value="ECO:0007669"/>
    <property type="project" value="TreeGrafter"/>
</dbReference>
<keyword evidence="6" id="KW-0227">DNA damage</keyword>
<dbReference type="OrthoDB" id="9763310at2"/>
<dbReference type="PROSITE" id="PS51192">
    <property type="entry name" value="HELICASE_ATP_BIND_1"/>
    <property type="match status" value="1"/>
</dbReference>
<dbReference type="CDD" id="cd18794">
    <property type="entry name" value="SF2_C_RecQ"/>
    <property type="match status" value="1"/>
</dbReference>
<dbReference type="Pfam" id="PF00270">
    <property type="entry name" value="DEAD"/>
    <property type="match status" value="1"/>
</dbReference>
<keyword evidence="8 20" id="KW-0347">Helicase</keyword>
<evidence type="ECO:0000256" key="12">
    <source>
        <dbReference type="ARBA" id="ARBA00023172"/>
    </source>
</evidence>
<dbReference type="InterPro" id="IPR010997">
    <property type="entry name" value="HRDC-like_sf"/>
</dbReference>
<comment type="similarity">
    <text evidence="3">Belongs to the helicase family. RecQ subfamily.</text>
</comment>
<keyword evidence="21" id="KW-1185">Reference proteome</keyword>
<dbReference type="GO" id="GO:0006281">
    <property type="term" value="P:DNA repair"/>
    <property type="evidence" value="ECO:0007669"/>
    <property type="project" value="UniProtKB-KW"/>
</dbReference>
<dbReference type="FunFam" id="1.10.150.80:FF:000002">
    <property type="entry name" value="ATP-dependent DNA helicase RecQ"/>
    <property type="match status" value="1"/>
</dbReference>
<dbReference type="GO" id="GO:0043138">
    <property type="term" value="F:3'-5' DNA helicase activity"/>
    <property type="evidence" value="ECO:0007669"/>
    <property type="project" value="UniProtKB-EC"/>
</dbReference>
<dbReference type="InterPro" id="IPR032284">
    <property type="entry name" value="RecQ_Zn-bd"/>
</dbReference>
<comment type="cofactor">
    <cofactor evidence="2">
        <name>Zn(2+)</name>
        <dbReference type="ChEBI" id="CHEBI:29105"/>
    </cofactor>
</comment>
<dbReference type="InterPro" id="IPR036390">
    <property type="entry name" value="WH_DNA-bd_sf"/>
</dbReference>
<dbReference type="InterPro" id="IPR027417">
    <property type="entry name" value="P-loop_NTPase"/>
</dbReference>
<dbReference type="Gene3D" id="1.10.150.80">
    <property type="entry name" value="HRDC domain"/>
    <property type="match status" value="1"/>
</dbReference>
<dbReference type="GO" id="GO:0006260">
    <property type="term" value="P:DNA replication"/>
    <property type="evidence" value="ECO:0007669"/>
    <property type="project" value="InterPro"/>
</dbReference>
<dbReference type="Pfam" id="PF16124">
    <property type="entry name" value="RecQ_Zn_bind"/>
    <property type="match status" value="1"/>
</dbReference>
<dbReference type="InterPro" id="IPR001650">
    <property type="entry name" value="Helicase_C-like"/>
</dbReference>
<proteinExistence type="inferred from homology"/>
<evidence type="ECO:0000256" key="14">
    <source>
        <dbReference type="ARBA" id="ARBA00023235"/>
    </source>
</evidence>
<evidence type="ECO:0000256" key="15">
    <source>
        <dbReference type="ARBA" id="ARBA00034617"/>
    </source>
</evidence>
<dbReference type="PROSITE" id="PS51194">
    <property type="entry name" value="HELICASE_CTER"/>
    <property type="match status" value="1"/>
</dbReference>
<dbReference type="GO" id="GO:0046872">
    <property type="term" value="F:metal ion binding"/>
    <property type="evidence" value="ECO:0007669"/>
    <property type="project" value="UniProtKB-KW"/>
</dbReference>
<keyword evidence="4" id="KW-0479">Metal-binding</keyword>
<dbReference type="GO" id="GO:0009432">
    <property type="term" value="P:SOS response"/>
    <property type="evidence" value="ECO:0007669"/>
    <property type="project" value="UniProtKB-UniRule"/>
</dbReference>
<evidence type="ECO:0000313" key="21">
    <source>
        <dbReference type="Proteomes" id="UP000095546"/>
    </source>
</evidence>
<keyword evidence="5" id="KW-0547">Nucleotide-binding</keyword>
<evidence type="ECO:0000259" key="18">
    <source>
        <dbReference type="PROSITE" id="PS51192"/>
    </source>
</evidence>
<dbReference type="STRING" id="187979.ERS852385_00054"/>
<dbReference type="SUPFAM" id="SSF46785">
    <property type="entry name" value="Winged helix' DNA-binding domain"/>
    <property type="match status" value="1"/>
</dbReference>
<comment type="cofactor">
    <cofactor evidence="1">
        <name>Mg(2+)</name>
        <dbReference type="ChEBI" id="CHEBI:18420"/>
    </cofactor>
</comment>
<dbReference type="AlphaFoldDB" id="A0A173W6M0"/>
<dbReference type="SUPFAM" id="SSF52540">
    <property type="entry name" value="P-loop containing nucleoside triphosphate hydrolases"/>
    <property type="match status" value="1"/>
</dbReference>
<evidence type="ECO:0000259" key="17">
    <source>
        <dbReference type="PROSITE" id="PS50967"/>
    </source>
</evidence>
<dbReference type="PANTHER" id="PTHR13710">
    <property type="entry name" value="DNA HELICASE RECQ FAMILY MEMBER"/>
    <property type="match status" value="1"/>
</dbReference>
<evidence type="ECO:0000256" key="11">
    <source>
        <dbReference type="ARBA" id="ARBA00023125"/>
    </source>
</evidence>
<dbReference type="SMART" id="SM00956">
    <property type="entry name" value="RQC"/>
    <property type="match status" value="1"/>
</dbReference>
<dbReference type="PANTHER" id="PTHR13710:SF105">
    <property type="entry name" value="ATP-DEPENDENT DNA HELICASE Q1"/>
    <property type="match status" value="1"/>
</dbReference>
<dbReference type="SUPFAM" id="SSF47819">
    <property type="entry name" value="HRDC-like"/>
    <property type="match status" value="1"/>
</dbReference>
<evidence type="ECO:0000256" key="16">
    <source>
        <dbReference type="NCBIfam" id="TIGR01389"/>
    </source>
</evidence>
<dbReference type="CDD" id="cd17920">
    <property type="entry name" value="DEXHc_RecQ"/>
    <property type="match status" value="1"/>
</dbReference>
<keyword evidence="13" id="KW-0234">DNA repair</keyword>
<name>A0A173W6M0_9FIRM</name>
<comment type="catalytic activity">
    <reaction evidence="15">
        <text>Couples ATP hydrolysis with the unwinding of duplex DNA by translocating in the 3'-5' direction.</text>
        <dbReference type="EC" id="5.6.2.4"/>
    </reaction>
</comment>
<dbReference type="PROSITE" id="PS50967">
    <property type="entry name" value="HRDC"/>
    <property type="match status" value="1"/>
</dbReference>
<dbReference type="SMART" id="SM00341">
    <property type="entry name" value="HRDC"/>
    <property type="match status" value="1"/>
</dbReference>
<dbReference type="Pfam" id="PF09382">
    <property type="entry name" value="RQC"/>
    <property type="match status" value="1"/>
</dbReference>
<feature type="domain" description="HRDC" evidence="17">
    <location>
        <begin position="517"/>
        <end position="594"/>
    </location>
</feature>
<evidence type="ECO:0000256" key="7">
    <source>
        <dbReference type="ARBA" id="ARBA00022801"/>
    </source>
</evidence>
<dbReference type="InterPro" id="IPR004589">
    <property type="entry name" value="DNA_helicase_ATP-dep_RecQ"/>
</dbReference>
<dbReference type="GO" id="GO:0003677">
    <property type="term" value="F:DNA binding"/>
    <property type="evidence" value="ECO:0007669"/>
    <property type="project" value="UniProtKB-KW"/>
</dbReference>
<dbReference type="GO" id="GO:0005524">
    <property type="term" value="F:ATP binding"/>
    <property type="evidence" value="ECO:0007669"/>
    <property type="project" value="UniProtKB-KW"/>
</dbReference>
<dbReference type="Proteomes" id="UP000095546">
    <property type="component" value="Unassembled WGS sequence"/>
</dbReference>
<evidence type="ECO:0000256" key="6">
    <source>
        <dbReference type="ARBA" id="ARBA00022763"/>
    </source>
</evidence>
<dbReference type="InterPro" id="IPR011545">
    <property type="entry name" value="DEAD/DEAH_box_helicase_dom"/>
</dbReference>
<dbReference type="eggNOG" id="COG0514">
    <property type="taxonomic scope" value="Bacteria"/>
</dbReference>
<dbReference type="Pfam" id="PF00570">
    <property type="entry name" value="HRDC"/>
    <property type="match status" value="1"/>
</dbReference>
<dbReference type="GO" id="GO:0030894">
    <property type="term" value="C:replisome"/>
    <property type="evidence" value="ECO:0007669"/>
    <property type="project" value="TreeGrafter"/>
</dbReference>
<evidence type="ECO:0000256" key="5">
    <source>
        <dbReference type="ARBA" id="ARBA00022741"/>
    </source>
</evidence>
<dbReference type="SMART" id="SM00490">
    <property type="entry name" value="HELICc"/>
    <property type="match status" value="1"/>
</dbReference>
<keyword evidence="14" id="KW-0413">Isomerase</keyword>
<evidence type="ECO:0000256" key="8">
    <source>
        <dbReference type="ARBA" id="ARBA00022806"/>
    </source>
</evidence>
<evidence type="ECO:0000256" key="2">
    <source>
        <dbReference type="ARBA" id="ARBA00001947"/>
    </source>
</evidence>
<evidence type="ECO:0000259" key="19">
    <source>
        <dbReference type="PROSITE" id="PS51194"/>
    </source>
</evidence>
<evidence type="ECO:0000313" key="20">
    <source>
        <dbReference type="EMBL" id="CUN34586.1"/>
    </source>
</evidence>
<sequence>MNPYLDQARELLSRFYGYRDFRPAQVPVIESLLAGHDALAIMPTGAGKSICFQIPALIFPGLTLVISPLISLMKDQVDALAEQGIPATYINSSLSLAESDARLSAIAQGRYKLVYVAPERLSTSYFQYIIDKQTISMVAVDEAHCLSQWGHDFRPSYQEIAPFIEALPCRPLVAAFTATATPEVRADIVRLLGLQEPRVHVTGFDRPNLYFEVRRGENKKAFIERYLKGHPGDAGIIYAATRKDVDALYSLLLRKHFAVGRYHAGLSDEERARVQDDFLYDNLQVIVATNAFGMGIDKSNVRFVIHYSMPKNIEAYYQEAGRAGRDGEPGECILLFSPQDTQTQKYLIDISTEDEARKRHNLGRLQKMVDYCHTPECLRHFIIQYFGEEGAPSSCGNCSNCKADLQEIDVTVDAQKVFSCVYRMRERFGLTLVAQVLKGSTDKRILSLHLDSLSTYGLMKERSLADIKLLIQRFVATDYLALTESKYPVLTLQPAAYPVLRGQAKVMQAVPKEVTRQAAAPELFDHLRALRKEIALRDRIPPYVVFSDATLKDMCAVLPKTREEMLTVKGVGEHKMKKYGESFLRCIEEHRSKD</sequence>
<dbReference type="GO" id="GO:0005737">
    <property type="term" value="C:cytoplasm"/>
    <property type="evidence" value="ECO:0007669"/>
    <property type="project" value="TreeGrafter"/>
</dbReference>
<dbReference type="NCBIfam" id="TIGR00614">
    <property type="entry name" value="recQ_fam"/>
    <property type="match status" value="1"/>
</dbReference>
<dbReference type="EC" id="5.6.2.4" evidence="16"/>
<protein>
    <recommendedName>
        <fullName evidence="16">DNA helicase RecQ</fullName>
        <ecNumber evidence="16">5.6.2.4</ecNumber>
    </recommendedName>
</protein>
<accession>A0A173W6M0</accession>
<dbReference type="InterPro" id="IPR002121">
    <property type="entry name" value="HRDC_dom"/>
</dbReference>
<dbReference type="GeneID" id="83709844"/>
<dbReference type="InterPro" id="IPR006293">
    <property type="entry name" value="DNA_helicase_ATP-dep_RecQ_bac"/>
</dbReference>
<feature type="domain" description="Helicase ATP-binding" evidence="18">
    <location>
        <begin position="29"/>
        <end position="198"/>
    </location>
</feature>
<evidence type="ECO:0000256" key="3">
    <source>
        <dbReference type="ARBA" id="ARBA00005446"/>
    </source>
</evidence>
<organism evidence="20 21">
    <name type="scientific">Mitsuokella jalaludinii</name>
    <dbReference type="NCBI Taxonomy" id="187979"/>
    <lineage>
        <taxon>Bacteria</taxon>
        <taxon>Bacillati</taxon>
        <taxon>Bacillota</taxon>
        <taxon>Negativicutes</taxon>
        <taxon>Selenomonadales</taxon>
        <taxon>Selenomonadaceae</taxon>
        <taxon>Mitsuokella</taxon>
    </lineage>
</organism>
<dbReference type="Pfam" id="PF00271">
    <property type="entry name" value="Helicase_C"/>
    <property type="match status" value="1"/>
</dbReference>
<reference evidence="20 21" key="1">
    <citation type="submission" date="2015-09" db="EMBL/GenBank/DDBJ databases">
        <authorList>
            <consortium name="Pathogen Informatics"/>
        </authorList>
    </citation>
    <scope>NUCLEOTIDE SEQUENCE [LARGE SCALE GENOMIC DNA]</scope>
    <source>
        <strain evidence="20 21">2789STDY5608828</strain>
    </source>
</reference>